<keyword evidence="1" id="KW-0732">Signal</keyword>
<sequence>MTWGTMSWTSPVLLSVPLPFHGLSFHHSTNASISRLRGGRGSSSLLPLSLTFGLFIRCPNLFHSNGAQICSIQTAPKFVSFERRPNLFHSNGAQICSIQTSPLSLFLAGTQFIQGRVGIVRVRVFWSWLWLGRAGIGPGVRSITSDTASVYGSTGQVWRVPPDCFWQDLMCCSENYMY</sequence>
<protein>
    <submittedName>
        <fullName evidence="2">Uncharacterized protein</fullName>
    </submittedName>
</protein>
<dbReference type="Proteomes" id="UP000076761">
    <property type="component" value="Unassembled WGS sequence"/>
</dbReference>
<keyword evidence="3" id="KW-1185">Reference proteome</keyword>
<feature type="signal peptide" evidence="1">
    <location>
        <begin position="1"/>
        <end position="15"/>
    </location>
</feature>
<accession>A0A165RJX3</accession>
<organism evidence="2 3">
    <name type="scientific">Neolentinus lepideus HHB14362 ss-1</name>
    <dbReference type="NCBI Taxonomy" id="1314782"/>
    <lineage>
        <taxon>Eukaryota</taxon>
        <taxon>Fungi</taxon>
        <taxon>Dikarya</taxon>
        <taxon>Basidiomycota</taxon>
        <taxon>Agaricomycotina</taxon>
        <taxon>Agaricomycetes</taxon>
        <taxon>Gloeophyllales</taxon>
        <taxon>Gloeophyllaceae</taxon>
        <taxon>Neolentinus</taxon>
    </lineage>
</organism>
<dbReference type="AlphaFoldDB" id="A0A165RJX3"/>
<evidence type="ECO:0000313" key="3">
    <source>
        <dbReference type="Proteomes" id="UP000076761"/>
    </source>
</evidence>
<evidence type="ECO:0000256" key="1">
    <source>
        <dbReference type="SAM" id="SignalP"/>
    </source>
</evidence>
<proteinExistence type="predicted"/>
<feature type="chain" id="PRO_5013334653" evidence="1">
    <location>
        <begin position="16"/>
        <end position="178"/>
    </location>
</feature>
<evidence type="ECO:0000313" key="2">
    <source>
        <dbReference type="EMBL" id="KZT23919.1"/>
    </source>
</evidence>
<dbReference type="EMBL" id="KV425581">
    <property type="protein sequence ID" value="KZT23919.1"/>
    <property type="molecule type" value="Genomic_DNA"/>
</dbReference>
<dbReference type="InParanoid" id="A0A165RJX3"/>
<name>A0A165RJX3_9AGAM</name>
<gene>
    <name evidence="2" type="ORF">NEOLEDRAFT_507308</name>
</gene>
<reference evidence="2 3" key="1">
    <citation type="journal article" date="2016" name="Mol. Biol. Evol.">
        <title>Comparative Genomics of Early-Diverging Mushroom-Forming Fungi Provides Insights into the Origins of Lignocellulose Decay Capabilities.</title>
        <authorList>
            <person name="Nagy L.G."/>
            <person name="Riley R."/>
            <person name="Tritt A."/>
            <person name="Adam C."/>
            <person name="Daum C."/>
            <person name="Floudas D."/>
            <person name="Sun H."/>
            <person name="Yadav J.S."/>
            <person name="Pangilinan J."/>
            <person name="Larsson K.H."/>
            <person name="Matsuura K."/>
            <person name="Barry K."/>
            <person name="Labutti K."/>
            <person name="Kuo R."/>
            <person name="Ohm R.A."/>
            <person name="Bhattacharya S.S."/>
            <person name="Shirouzu T."/>
            <person name="Yoshinaga Y."/>
            <person name="Martin F.M."/>
            <person name="Grigoriev I.V."/>
            <person name="Hibbett D.S."/>
        </authorList>
    </citation>
    <scope>NUCLEOTIDE SEQUENCE [LARGE SCALE GENOMIC DNA]</scope>
    <source>
        <strain evidence="2 3">HHB14362 ss-1</strain>
    </source>
</reference>